<evidence type="ECO:0000256" key="12">
    <source>
        <dbReference type="ARBA" id="ARBA00026054"/>
    </source>
</evidence>
<dbReference type="GO" id="GO:0046961">
    <property type="term" value="F:proton-transporting ATPase activity, rotational mechanism"/>
    <property type="evidence" value="ECO:0007669"/>
    <property type="project" value="TreeGrafter"/>
</dbReference>
<evidence type="ECO:0000256" key="9">
    <source>
        <dbReference type="ARBA" id="ARBA00023310"/>
    </source>
</evidence>
<reference evidence="16" key="1">
    <citation type="submission" date="2021-08" db="EMBL/GenBank/DDBJ databases">
        <title>Genome of a novel bacterium of the phylum Verrucomicrobia, Oleiharenicola sp. KSB-15.</title>
        <authorList>
            <person name="Chung J.-H."/>
            <person name="Ahn J.-H."/>
            <person name="Yoon Y."/>
            <person name="Kim D.-Y."/>
            <person name="An S.-H."/>
            <person name="Park I."/>
            <person name="Yeon J."/>
        </authorList>
    </citation>
    <scope>NUCLEOTIDE SEQUENCE</scope>
    <source>
        <strain evidence="16">KSB-15</strain>
    </source>
</reference>
<dbReference type="Gene3D" id="6.10.250.1580">
    <property type="match status" value="1"/>
</dbReference>
<evidence type="ECO:0000256" key="15">
    <source>
        <dbReference type="RuleBase" id="RU003848"/>
    </source>
</evidence>
<comment type="function">
    <text evidence="10 14">F(1)F(0) ATP synthase produces ATP from ADP in the presence of a proton or sodium gradient. F-type ATPases consist of two structural domains, F(1) containing the extramembraneous catalytic core and F(0) containing the membrane proton channel, linked together by a central stalk and a peripheral stalk. During catalysis, ATP synthesis in the catalytic domain of F(1) is coupled via a rotary mechanism of the central stalk subunits to proton translocation.</text>
</comment>
<accession>A0A8F9TVU9</accession>
<evidence type="ECO:0000256" key="8">
    <source>
        <dbReference type="ARBA" id="ARBA00023136"/>
    </source>
</evidence>
<dbReference type="GO" id="GO:0012505">
    <property type="term" value="C:endomembrane system"/>
    <property type="evidence" value="ECO:0007669"/>
    <property type="project" value="UniProtKB-SubCell"/>
</dbReference>
<dbReference type="InterPro" id="IPR005864">
    <property type="entry name" value="ATP_synth_F0_bsu_bac"/>
</dbReference>
<gene>
    <name evidence="14 16" type="primary">atpF</name>
    <name evidence="16" type="ORF">K0B96_17205</name>
</gene>
<keyword evidence="5 14" id="KW-0375">Hydrogen ion transport</keyword>
<evidence type="ECO:0000256" key="6">
    <source>
        <dbReference type="ARBA" id="ARBA00022989"/>
    </source>
</evidence>
<evidence type="ECO:0000313" key="16">
    <source>
        <dbReference type="EMBL" id="QYM79017.1"/>
    </source>
</evidence>
<dbReference type="EMBL" id="CP080507">
    <property type="protein sequence ID" value="QYM79017.1"/>
    <property type="molecule type" value="Genomic_DNA"/>
</dbReference>
<dbReference type="RefSeq" id="WP_220162316.1">
    <property type="nucleotide sequence ID" value="NZ_CP080507.1"/>
</dbReference>
<comment type="subunit">
    <text evidence="14">F-type ATPases have 2 components, F(1) - the catalytic core - and F(0) - the membrane proton channel. F(1) has five subunits: alpha(3), beta(3), gamma(1), delta(1), epsilon(1). F(0) has three main subunits: a(1), b(2) and c(10-14). The alpha and beta chains form an alternating ring which encloses part of the gamma chain. F(1) is attached to F(0) by a central stalk formed by the gamma and epsilon chains, while a peripheral stalk is formed by the delta and b chains.</text>
</comment>
<dbReference type="InterPro" id="IPR028987">
    <property type="entry name" value="ATP_synth_B-like_membr_sf"/>
</dbReference>
<comment type="subcellular location">
    <subcellularLocation>
        <location evidence="14">Cell membrane</location>
        <topology evidence="14">Single-pass membrane protein</topology>
    </subcellularLocation>
    <subcellularLocation>
        <location evidence="13">Endomembrane system</location>
        <topology evidence="13">Single-pass membrane protein</topology>
    </subcellularLocation>
</comment>
<keyword evidence="7 14" id="KW-0406">Ion transport</keyword>
<comment type="similarity">
    <text evidence="1 14 15">Belongs to the ATPase B chain family.</text>
</comment>
<dbReference type="KEGG" id="ole:K0B96_17205"/>
<dbReference type="NCBIfam" id="TIGR01144">
    <property type="entry name" value="ATP_synt_b"/>
    <property type="match status" value="1"/>
</dbReference>
<proteinExistence type="inferred from homology"/>
<keyword evidence="2 14" id="KW-0813">Transport</keyword>
<evidence type="ECO:0000256" key="7">
    <source>
        <dbReference type="ARBA" id="ARBA00023065"/>
    </source>
</evidence>
<dbReference type="GO" id="GO:0046933">
    <property type="term" value="F:proton-transporting ATP synthase activity, rotational mechanism"/>
    <property type="evidence" value="ECO:0007669"/>
    <property type="project" value="UniProtKB-UniRule"/>
</dbReference>
<keyword evidence="17" id="KW-1185">Reference proteome</keyword>
<comment type="subunit">
    <text evidence="12">F-type ATPases have 2 components, F(1) - the catalytic core - and F(0) - the membrane proton channel. F(1) has five subunits: alpha(3), beta(3), gamma(1), delta(1), epsilon(1). F(0) has four main subunits: a(1), b(2) and c(10-14). The alpha and beta chains form an alternating ring which encloses part of the gamma chain. F(1) is attached to F(0) by a central stalk formed by the gamma and epsilon chains, while a peripheral stalk is formed by the delta and b chains.</text>
</comment>
<keyword evidence="3 14" id="KW-0138">CF(0)</keyword>
<keyword evidence="8 14" id="KW-0472">Membrane</keyword>
<feature type="transmembrane region" description="Helical" evidence="14">
    <location>
        <begin position="36"/>
        <end position="58"/>
    </location>
</feature>
<dbReference type="GO" id="GO:0045259">
    <property type="term" value="C:proton-transporting ATP synthase complex"/>
    <property type="evidence" value="ECO:0007669"/>
    <property type="project" value="UniProtKB-KW"/>
</dbReference>
<organism evidence="16 17">
    <name type="scientific">Horticoccus luteus</name>
    <dbReference type="NCBI Taxonomy" id="2862869"/>
    <lineage>
        <taxon>Bacteria</taxon>
        <taxon>Pseudomonadati</taxon>
        <taxon>Verrucomicrobiota</taxon>
        <taxon>Opitutia</taxon>
        <taxon>Opitutales</taxon>
        <taxon>Opitutaceae</taxon>
        <taxon>Horticoccus</taxon>
    </lineage>
</organism>
<keyword evidence="9 14" id="KW-0066">ATP synthesis</keyword>
<evidence type="ECO:0000256" key="1">
    <source>
        <dbReference type="ARBA" id="ARBA00005513"/>
    </source>
</evidence>
<dbReference type="InterPro" id="IPR050059">
    <property type="entry name" value="ATP_synthase_B_chain"/>
</dbReference>
<evidence type="ECO:0000313" key="17">
    <source>
        <dbReference type="Proteomes" id="UP000825051"/>
    </source>
</evidence>
<dbReference type="PANTHER" id="PTHR33445">
    <property type="entry name" value="ATP SYNTHASE SUBUNIT B', CHLOROPLASTIC"/>
    <property type="match status" value="1"/>
</dbReference>
<keyword evidence="14" id="KW-1003">Cell membrane</keyword>
<evidence type="ECO:0000256" key="4">
    <source>
        <dbReference type="ARBA" id="ARBA00022692"/>
    </source>
</evidence>
<dbReference type="Proteomes" id="UP000825051">
    <property type="component" value="Chromosome"/>
</dbReference>
<protein>
    <recommendedName>
        <fullName evidence="14">ATP synthase subunit b</fullName>
    </recommendedName>
    <alternativeName>
        <fullName evidence="14">ATP synthase F(0) sector subunit b</fullName>
    </alternativeName>
    <alternativeName>
        <fullName evidence="14">ATPase subunit I</fullName>
    </alternativeName>
    <alternativeName>
        <fullName evidence="14">F-type ATPase subunit b</fullName>
        <shortName evidence="14">F-ATPase subunit b</shortName>
    </alternativeName>
</protein>
<evidence type="ECO:0000256" key="3">
    <source>
        <dbReference type="ARBA" id="ARBA00022547"/>
    </source>
</evidence>
<dbReference type="AlphaFoldDB" id="A0A8F9TVU9"/>
<evidence type="ECO:0000256" key="14">
    <source>
        <dbReference type="HAMAP-Rule" id="MF_01398"/>
    </source>
</evidence>
<comment type="function">
    <text evidence="11">Component of the F(0) channel, it forms part of the peripheral stalk, linking F(1) to F(0). The b'-subunit is a diverged and duplicated form of b found in plants and photosynthetic bacteria.</text>
</comment>
<keyword evidence="6 14" id="KW-1133">Transmembrane helix</keyword>
<dbReference type="GO" id="GO:0005886">
    <property type="term" value="C:plasma membrane"/>
    <property type="evidence" value="ECO:0007669"/>
    <property type="project" value="UniProtKB-SubCell"/>
</dbReference>
<evidence type="ECO:0000256" key="11">
    <source>
        <dbReference type="ARBA" id="ARBA00025614"/>
    </source>
</evidence>
<keyword evidence="4 14" id="KW-0812">Transmembrane</keyword>
<dbReference type="InterPro" id="IPR002146">
    <property type="entry name" value="ATP_synth_b/b'su_bac/chlpt"/>
</dbReference>
<dbReference type="SUPFAM" id="SSF81573">
    <property type="entry name" value="F1F0 ATP synthase subunit B, membrane domain"/>
    <property type="match status" value="1"/>
</dbReference>
<dbReference type="Pfam" id="PF00430">
    <property type="entry name" value="ATP-synt_B"/>
    <property type="match status" value="1"/>
</dbReference>
<evidence type="ECO:0000256" key="10">
    <source>
        <dbReference type="ARBA" id="ARBA00025198"/>
    </source>
</evidence>
<name>A0A8F9TVU9_9BACT</name>
<sequence length="195" mass="21476">MISPLLILAQAAGHATEAVAAHGEATNGITKITQEFGISWPFLLAQVLSFSIVAIVLWRFAFKPVLATLDERQQKIASGLRYADEMKAKLDAAQTESAALIKTAQLEATRVIDEARKTAKEFLDKQTQETSVRANEMLVKAQQAIELEHKKMLADARLEIARLVVSTTQRVLAKELTDSERSRYNDAAARELASV</sequence>
<dbReference type="HAMAP" id="MF_01398">
    <property type="entry name" value="ATP_synth_b_bprime"/>
    <property type="match status" value="1"/>
</dbReference>
<dbReference type="PANTHER" id="PTHR33445:SF2">
    <property type="entry name" value="ATP SYNTHASE SUBUNIT B', CHLOROPLASTIC"/>
    <property type="match status" value="1"/>
</dbReference>
<evidence type="ECO:0000256" key="13">
    <source>
        <dbReference type="ARBA" id="ARBA00037847"/>
    </source>
</evidence>
<evidence type="ECO:0000256" key="2">
    <source>
        <dbReference type="ARBA" id="ARBA00022448"/>
    </source>
</evidence>
<evidence type="ECO:0000256" key="5">
    <source>
        <dbReference type="ARBA" id="ARBA00022781"/>
    </source>
</evidence>
<dbReference type="CDD" id="cd06503">
    <property type="entry name" value="ATP-synt_Fo_b"/>
    <property type="match status" value="1"/>
</dbReference>